<dbReference type="OrthoDB" id="9810303at2"/>
<dbReference type="Gene3D" id="3.90.550.10">
    <property type="entry name" value="Spore Coat Polysaccharide Biosynthesis Protein SpsA, Chain A"/>
    <property type="match status" value="1"/>
</dbReference>
<evidence type="ECO:0000256" key="7">
    <source>
        <dbReference type="ARBA" id="ARBA00023136"/>
    </source>
</evidence>
<dbReference type="InterPro" id="IPR001173">
    <property type="entry name" value="Glyco_trans_2-like"/>
</dbReference>
<evidence type="ECO:0000313" key="11">
    <source>
        <dbReference type="EMBL" id="SNS57375.1"/>
    </source>
</evidence>
<keyword evidence="5 8" id="KW-0812">Transmembrane</keyword>
<proteinExistence type="inferred from homology"/>
<dbReference type="GO" id="GO:0006488">
    <property type="term" value="P:dolichol-linked oligosaccharide biosynthetic process"/>
    <property type="evidence" value="ECO:0007669"/>
    <property type="project" value="TreeGrafter"/>
</dbReference>
<dbReference type="PANTHER" id="PTHR43398:SF1">
    <property type="entry name" value="DOLICHOL-PHOSPHATE MANNOSYLTRANSFERASE SUBUNIT 1"/>
    <property type="match status" value="1"/>
</dbReference>
<evidence type="ECO:0000256" key="6">
    <source>
        <dbReference type="ARBA" id="ARBA00022989"/>
    </source>
</evidence>
<dbReference type="Pfam" id="PF04138">
    <property type="entry name" value="GtrA_DPMS_TM"/>
    <property type="match status" value="1"/>
</dbReference>
<dbReference type="GO" id="GO:0006506">
    <property type="term" value="P:GPI anchor biosynthetic process"/>
    <property type="evidence" value="ECO:0007669"/>
    <property type="project" value="TreeGrafter"/>
</dbReference>
<keyword evidence="12" id="KW-1185">Reference proteome</keyword>
<evidence type="ECO:0000256" key="2">
    <source>
        <dbReference type="ARBA" id="ARBA00006739"/>
    </source>
</evidence>
<gene>
    <name evidence="11" type="ORF">SAMN06264365_118128</name>
</gene>
<feature type="domain" description="GtrA/DPMS transmembrane" evidence="10">
    <location>
        <begin position="297"/>
        <end position="411"/>
    </location>
</feature>
<dbReference type="InterPro" id="IPR029044">
    <property type="entry name" value="Nucleotide-diphossugar_trans"/>
</dbReference>
<keyword evidence="7 8" id="KW-0472">Membrane</keyword>
<comment type="similarity">
    <text evidence="2">Belongs to the glycosyltransferase 2 family.</text>
</comment>
<accession>A0A239FKK2</accession>
<dbReference type="SUPFAM" id="SSF53448">
    <property type="entry name" value="Nucleotide-diphospho-sugar transferases"/>
    <property type="match status" value="1"/>
</dbReference>
<evidence type="ECO:0000313" key="12">
    <source>
        <dbReference type="Proteomes" id="UP000198415"/>
    </source>
</evidence>
<dbReference type="CDD" id="cd06442">
    <property type="entry name" value="DPM1_like"/>
    <property type="match status" value="1"/>
</dbReference>
<feature type="transmembrane region" description="Helical" evidence="8">
    <location>
        <begin position="362"/>
        <end position="381"/>
    </location>
</feature>
<name>A0A239FKK2_9ACTN</name>
<sequence>MTLAADDRYAARAVVHSPIRATVTPGEKTVPLQQRRPGRTRAVLPGQIGVLPTPTTLRQSIIVPTYNERDNVAALLERLAAVLPHSETEIVFVDDSTDDTPEVIERVAGDYPMAITVHHRENGVGGLGGAVVEGMRIAGGEWVVVMDADLQHPPEIVPDLIAAGMRDGADLVVGSRYTPGGSTGGLADRYRKLVSRGSTLLVKTLFRTSLLSVSDPMSGLFAIRASSLDAGQLRPLGYKILLELIVRTRPGRVVEVPYTFQPRHAGESKSTVTEGLRFLKHLGRLRLGSGRSRMIGFGLIGISGLLPNQALLWALTSMSGMHYAPAAVLANVLAVVWNFALTDQILYRNRRERGFLARASRFFLVGNADLLLRIPLLALLVDGAHLGVLAGNLLTLVASFLVRFLIAEKIIYLGRS</sequence>
<dbReference type="RefSeq" id="WP_089297354.1">
    <property type="nucleotide sequence ID" value="NZ_BOMU01000078.1"/>
</dbReference>
<dbReference type="GO" id="GO:0035269">
    <property type="term" value="P:protein O-linked glycosylation via mannose"/>
    <property type="evidence" value="ECO:0007669"/>
    <property type="project" value="TreeGrafter"/>
</dbReference>
<comment type="subcellular location">
    <subcellularLocation>
        <location evidence="1">Membrane</location>
        <topology evidence="1">Multi-pass membrane protein</topology>
    </subcellularLocation>
</comment>
<keyword evidence="4 11" id="KW-0808">Transferase</keyword>
<keyword evidence="6 8" id="KW-1133">Transmembrane helix</keyword>
<dbReference type="GO" id="GO:0000271">
    <property type="term" value="P:polysaccharide biosynthetic process"/>
    <property type="evidence" value="ECO:0007669"/>
    <property type="project" value="InterPro"/>
</dbReference>
<protein>
    <submittedName>
        <fullName evidence="11">Dolichol-phosphate mannosyltransferase</fullName>
    </submittedName>
</protein>
<dbReference type="GO" id="GO:0004582">
    <property type="term" value="F:dolichyl-phosphate beta-D-mannosyltransferase activity"/>
    <property type="evidence" value="ECO:0007669"/>
    <property type="project" value="InterPro"/>
</dbReference>
<keyword evidence="3 11" id="KW-0328">Glycosyltransferase</keyword>
<dbReference type="Proteomes" id="UP000198415">
    <property type="component" value="Unassembled WGS sequence"/>
</dbReference>
<organism evidence="11 12">
    <name type="scientific">Actinoplanes regularis</name>
    <dbReference type="NCBI Taxonomy" id="52697"/>
    <lineage>
        <taxon>Bacteria</taxon>
        <taxon>Bacillati</taxon>
        <taxon>Actinomycetota</taxon>
        <taxon>Actinomycetes</taxon>
        <taxon>Micromonosporales</taxon>
        <taxon>Micromonosporaceae</taxon>
        <taxon>Actinoplanes</taxon>
    </lineage>
</organism>
<reference evidence="11 12" key="1">
    <citation type="submission" date="2017-06" db="EMBL/GenBank/DDBJ databases">
        <authorList>
            <person name="Kim H.J."/>
            <person name="Triplett B.A."/>
        </authorList>
    </citation>
    <scope>NUCLEOTIDE SEQUENCE [LARGE SCALE GENOMIC DNA]</scope>
    <source>
        <strain evidence="11 12">DSM 43151</strain>
    </source>
</reference>
<dbReference type="AlphaFoldDB" id="A0A239FKK2"/>
<dbReference type="GO" id="GO:0016020">
    <property type="term" value="C:membrane"/>
    <property type="evidence" value="ECO:0007669"/>
    <property type="project" value="UniProtKB-SubCell"/>
</dbReference>
<evidence type="ECO:0000256" key="1">
    <source>
        <dbReference type="ARBA" id="ARBA00004141"/>
    </source>
</evidence>
<evidence type="ECO:0000256" key="8">
    <source>
        <dbReference type="SAM" id="Phobius"/>
    </source>
</evidence>
<dbReference type="Pfam" id="PF00535">
    <property type="entry name" value="Glycos_transf_2"/>
    <property type="match status" value="1"/>
</dbReference>
<dbReference type="PANTHER" id="PTHR43398">
    <property type="entry name" value="DOLICHOL-PHOSPHATE MANNOSYLTRANSFERASE SUBUNIT 1"/>
    <property type="match status" value="1"/>
</dbReference>
<dbReference type="InterPro" id="IPR007267">
    <property type="entry name" value="GtrA_DPMS_TM"/>
</dbReference>
<evidence type="ECO:0000256" key="3">
    <source>
        <dbReference type="ARBA" id="ARBA00022676"/>
    </source>
</evidence>
<feature type="transmembrane region" description="Helical" evidence="8">
    <location>
        <begin position="387"/>
        <end position="406"/>
    </location>
</feature>
<evidence type="ECO:0000256" key="5">
    <source>
        <dbReference type="ARBA" id="ARBA00022692"/>
    </source>
</evidence>
<dbReference type="EMBL" id="FZNR01000018">
    <property type="protein sequence ID" value="SNS57375.1"/>
    <property type="molecule type" value="Genomic_DNA"/>
</dbReference>
<evidence type="ECO:0000259" key="10">
    <source>
        <dbReference type="Pfam" id="PF04138"/>
    </source>
</evidence>
<evidence type="ECO:0000256" key="4">
    <source>
        <dbReference type="ARBA" id="ARBA00022679"/>
    </source>
</evidence>
<dbReference type="InterPro" id="IPR039528">
    <property type="entry name" value="DPM1-like"/>
</dbReference>
<evidence type="ECO:0000259" key="9">
    <source>
        <dbReference type="Pfam" id="PF00535"/>
    </source>
</evidence>
<feature type="transmembrane region" description="Helical" evidence="8">
    <location>
        <begin position="294"/>
        <end position="315"/>
    </location>
</feature>
<feature type="transmembrane region" description="Helical" evidence="8">
    <location>
        <begin position="321"/>
        <end position="341"/>
    </location>
</feature>
<feature type="domain" description="Glycosyltransferase 2-like" evidence="9">
    <location>
        <begin position="60"/>
        <end position="228"/>
    </location>
</feature>